<name>A0A9N9G804_9GLOM</name>
<keyword evidence="2" id="KW-1185">Reference proteome</keyword>
<accession>A0A9N9G804</accession>
<dbReference type="OrthoDB" id="2419771at2759"/>
<evidence type="ECO:0000313" key="2">
    <source>
        <dbReference type="Proteomes" id="UP000789831"/>
    </source>
</evidence>
<dbReference type="AlphaFoldDB" id="A0A9N9G804"/>
<feature type="non-terminal residue" evidence="1">
    <location>
        <position position="1"/>
    </location>
</feature>
<sequence>MAAWKAVPRHGLTDNHKTYRFFKNLYDYQEKPALLITKHKLDAATGQHLAKNQKVFRHFNYQTQQTTYFYRTNEQL</sequence>
<comment type="caution">
    <text evidence="1">The sequence shown here is derived from an EMBL/GenBank/DDBJ whole genome shotgun (WGS) entry which is preliminary data.</text>
</comment>
<proteinExistence type="predicted"/>
<reference evidence="1" key="1">
    <citation type="submission" date="2021-06" db="EMBL/GenBank/DDBJ databases">
        <authorList>
            <person name="Kallberg Y."/>
            <person name="Tangrot J."/>
            <person name="Rosling A."/>
        </authorList>
    </citation>
    <scope>NUCLEOTIDE SEQUENCE</scope>
    <source>
        <strain evidence="1">MT106</strain>
    </source>
</reference>
<gene>
    <name evidence="1" type="ORF">AGERDE_LOCUS8255</name>
</gene>
<protein>
    <submittedName>
        <fullName evidence="1">11174_t:CDS:1</fullName>
    </submittedName>
</protein>
<dbReference type="Proteomes" id="UP000789831">
    <property type="component" value="Unassembled WGS sequence"/>
</dbReference>
<evidence type="ECO:0000313" key="1">
    <source>
        <dbReference type="EMBL" id="CAG8583764.1"/>
    </source>
</evidence>
<dbReference type="EMBL" id="CAJVPL010001703">
    <property type="protein sequence ID" value="CAG8583764.1"/>
    <property type="molecule type" value="Genomic_DNA"/>
</dbReference>
<organism evidence="1 2">
    <name type="scientific">Ambispora gerdemannii</name>
    <dbReference type="NCBI Taxonomy" id="144530"/>
    <lineage>
        <taxon>Eukaryota</taxon>
        <taxon>Fungi</taxon>
        <taxon>Fungi incertae sedis</taxon>
        <taxon>Mucoromycota</taxon>
        <taxon>Glomeromycotina</taxon>
        <taxon>Glomeromycetes</taxon>
        <taxon>Archaeosporales</taxon>
        <taxon>Ambisporaceae</taxon>
        <taxon>Ambispora</taxon>
    </lineage>
</organism>